<protein>
    <submittedName>
        <fullName evidence="2">Lipopolysaccharide cholinephosphotransferase LicD1</fullName>
    </submittedName>
</protein>
<accession>A0A6S6SV90</accession>
<keyword evidence="2" id="KW-0808">Transferase</keyword>
<dbReference type="PANTHER" id="PTHR43404:SF2">
    <property type="entry name" value="LIPOPOLYSACCHARIDE CHOLINEPHOSPHOTRANSFERASE LICD"/>
    <property type="match status" value="1"/>
</dbReference>
<feature type="domain" description="LicD/FKTN/FKRP nucleotidyltransferase" evidence="1">
    <location>
        <begin position="27"/>
        <end position="157"/>
    </location>
</feature>
<reference evidence="2" key="1">
    <citation type="submission" date="2020-01" db="EMBL/GenBank/DDBJ databases">
        <authorList>
            <person name="Meier V. D."/>
            <person name="Meier V D."/>
        </authorList>
    </citation>
    <scope>NUCLEOTIDE SEQUENCE</scope>
    <source>
        <strain evidence="2">HLG_WM_MAG_01</strain>
    </source>
</reference>
<dbReference type="EMBL" id="CACVAS010000058">
    <property type="protein sequence ID" value="CAA6812459.1"/>
    <property type="molecule type" value="Genomic_DNA"/>
</dbReference>
<dbReference type="InterPro" id="IPR007074">
    <property type="entry name" value="LicD/FKTN/FKRP_NTP_transf"/>
</dbReference>
<dbReference type="GO" id="GO:0009100">
    <property type="term" value="P:glycoprotein metabolic process"/>
    <property type="evidence" value="ECO:0007669"/>
    <property type="project" value="UniProtKB-ARBA"/>
</dbReference>
<dbReference type="AlphaFoldDB" id="A0A6S6SV90"/>
<dbReference type="Pfam" id="PF04991">
    <property type="entry name" value="LicD"/>
    <property type="match status" value="1"/>
</dbReference>
<name>A0A6S6SV90_9BACT</name>
<gene>
    <name evidence="2" type="ORF">HELGO_WM289</name>
</gene>
<dbReference type="GO" id="GO:0016740">
    <property type="term" value="F:transferase activity"/>
    <property type="evidence" value="ECO:0007669"/>
    <property type="project" value="UniProtKB-KW"/>
</dbReference>
<sequence>MGKINMSTVRQAQLIMLDILIEVDRACKKHKIEYWLDFGTLLGSVREKGFISWDDDLDIAMTLEDYHKFCSLIDTELPKDMFLQTNSTDKSFPYSYAKIRSSRGKIVEKHEENKNIIYNQGIFIDIFPIIAIRKNILYKYLYRVNFLIVKLFSYKYLHIQNLSNFYIKVSDLLHIGWGNKKSKVIRSARMPSYKLYIDTANVFPLKKLMFENKEFFVPNNYHEYLKILYGENYMQLPPENKRHTHASSLEIYE</sequence>
<dbReference type="InterPro" id="IPR052942">
    <property type="entry name" value="LPS_cholinephosphotransferase"/>
</dbReference>
<dbReference type="PANTHER" id="PTHR43404">
    <property type="entry name" value="LIPOPOLYSACCHARIDE CHOLINEPHOSPHOTRANSFERASE LICD"/>
    <property type="match status" value="1"/>
</dbReference>
<proteinExistence type="predicted"/>
<organism evidence="2">
    <name type="scientific">uncultured Sulfurovum sp</name>
    <dbReference type="NCBI Taxonomy" id="269237"/>
    <lineage>
        <taxon>Bacteria</taxon>
        <taxon>Pseudomonadati</taxon>
        <taxon>Campylobacterota</taxon>
        <taxon>Epsilonproteobacteria</taxon>
        <taxon>Campylobacterales</taxon>
        <taxon>Sulfurovaceae</taxon>
        <taxon>Sulfurovum</taxon>
        <taxon>environmental samples</taxon>
    </lineage>
</organism>
<evidence type="ECO:0000259" key="1">
    <source>
        <dbReference type="Pfam" id="PF04991"/>
    </source>
</evidence>
<evidence type="ECO:0000313" key="2">
    <source>
        <dbReference type="EMBL" id="CAA6812459.1"/>
    </source>
</evidence>